<protein>
    <submittedName>
        <fullName evidence="2">Uncharacterized protein</fullName>
    </submittedName>
</protein>
<comment type="caution">
    <text evidence="2">The sequence shown here is derived from an EMBL/GenBank/DDBJ whole genome shotgun (WGS) entry which is preliminary data.</text>
</comment>
<accession>A0A968GJE8</accession>
<organism evidence="2 3">
    <name type="scientific">Entomospira culicis</name>
    <dbReference type="NCBI Taxonomy" id="2719989"/>
    <lineage>
        <taxon>Bacteria</taxon>
        <taxon>Pseudomonadati</taxon>
        <taxon>Spirochaetota</taxon>
        <taxon>Spirochaetia</taxon>
        <taxon>Spirochaetales</taxon>
        <taxon>Spirochaetaceae</taxon>
        <taxon>Entomospira</taxon>
    </lineage>
</organism>
<evidence type="ECO:0000256" key="1">
    <source>
        <dbReference type="SAM" id="Phobius"/>
    </source>
</evidence>
<evidence type="ECO:0000313" key="3">
    <source>
        <dbReference type="Proteomes" id="UP000778951"/>
    </source>
</evidence>
<keyword evidence="1" id="KW-0472">Membrane</keyword>
<keyword evidence="3" id="KW-1185">Reference proteome</keyword>
<keyword evidence="1" id="KW-1133">Transmembrane helix</keyword>
<dbReference type="Proteomes" id="UP000778951">
    <property type="component" value="Unassembled WGS sequence"/>
</dbReference>
<gene>
    <name evidence="2" type="ORF">HCT48_07970</name>
</gene>
<keyword evidence="1" id="KW-0812">Transmembrane</keyword>
<dbReference type="AlphaFoldDB" id="A0A968GJE8"/>
<feature type="transmembrane region" description="Helical" evidence="1">
    <location>
        <begin position="6"/>
        <end position="30"/>
    </location>
</feature>
<name>A0A968GJE8_9SPIO</name>
<proteinExistence type="predicted"/>
<dbReference type="RefSeq" id="WP_167696407.1">
    <property type="nucleotide sequence ID" value="NZ_CP118182.1"/>
</dbReference>
<evidence type="ECO:0000313" key="2">
    <source>
        <dbReference type="EMBL" id="NIZ70142.1"/>
    </source>
</evidence>
<reference evidence="2" key="1">
    <citation type="submission" date="2020-03" db="EMBL/GenBank/DDBJ databases">
        <title>Spirochaetal bacteria isolated from arthropods constitute a novel genus Entomospira genus novum within the order Spirochaetales.</title>
        <authorList>
            <person name="Grana-Miraglia L."/>
            <person name="Sikutova S."/>
            <person name="Fingerle V."/>
            <person name="Sing A."/>
            <person name="Castillo-Ramirez S."/>
            <person name="Margos G."/>
            <person name="Rudolf I."/>
        </authorList>
    </citation>
    <scope>NUCLEOTIDE SEQUENCE</scope>
    <source>
        <strain evidence="2">BR149</strain>
    </source>
</reference>
<sequence>MFQDAYLTFFILFFSPLIGLTIIFFVVLFWQSLWQKRLANEPHNTELSLKVARLIKVRKILMVIITIWTLLLMLFVHQNLKLTPPTE</sequence>
<dbReference type="EMBL" id="JAATLM010000002">
    <property type="protein sequence ID" value="NIZ70142.1"/>
    <property type="molecule type" value="Genomic_DNA"/>
</dbReference>
<feature type="transmembrane region" description="Helical" evidence="1">
    <location>
        <begin position="60"/>
        <end position="80"/>
    </location>
</feature>